<dbReference type="Pfam" id="PF00437">
    <property type="entry name" value="T2SSE"/>
    <property type="match status" value="1"/>
</dbReference>
<dbReference type="InterPro" id="IPR003593">
    <property type="entry name" value="AAA+_ATPase"/>
</dbReference>
<dbReference type="CDD" id="cd01131">
    <property type="entry name" value="PilT"/>
    <property type="match status" value="1"/>
</dbReference>
<dbReference type="InterPro" id="IPR001482">
    <property type="entry name" value="T2SS/T4SS_dom"/>
</dbReference>
<dbReference type="PATRIC" id="fig|1618561.3.peg.322"/>
<feature type="domain" description="Bacterial type II secretion system protein E" evidence="2">
    <location>
        <begin position="195"/>
        <end position="209"/>
    </location>
</feature>
<dbReference type="PANTHER" id="PTHR30486">
    <property type="entry name" value="TWITCHING MOTILITY PROTEIN PILT"/>
    <property type="match status" value="1"/>
</dbReference>
<organism evidence="3 4">
    <name type="scientific">Candidatus Woesebacteria bacterium GW2011_GWA2_33_28</name>
    <dbReference type="NCBI Taxonomy" id="1618561"/>
    <lineage>
        <taxon>Bacteria</taxon>
        <taxon>Candidatus Woeseibacteriota</taxon>
    </lineage>
</organism>
<evidence type="ECO:0000313" key="4">
    <source>
        <dbReference type="Proteomes" id="UP000033995"/>
    </source>
</evidence>
<dbReference type="InterPro" id="IPR027417">
    <property type="entry name" value="P-loop_NTPase"/>
</dbReference>
<dbReference type="PROSITE" id="PS00662">
    <property type="entry name" value="T2SP_E"/>
    <property type="match status" value="1"/>
</dbReference>
<dbReference type="Gene3D" id="3.30.450.90">
    <property type="match status" value="1"/>
</dbReference>
<protein>
    <submittedName>
        <fullName evidence="3">Twitching motility protein</fullName>
    </submittedName>
</protein>
<dbReference type="SUPFAM" id="SSF52540">
    <property type="entry name" value="P-loop containing nucleoside triphosphate hydrolases"/>
    <property type="match status" value="1"/>
</dbReference>
<dbReference type="Gene3D" id="3.40.50.300">
    <property type="entry name" value="P-loop containing nucleotide triphosphate hydrolases"/>
    <property type="match status" value="1"/>
</dbReference>
<dbReference type="Proteomes" id="UP000033995">
    <property type="component" value="Unassembled WGS sequence"/>
</dbReference>
<dbReference type="GO" id="GO:0005524">
    <property type="term" value="F:ATP binding"/>
    <property type="evidence" value="ECO:0007669"/>
    <property type="project" value="InterPro"/>
</dbReference>
<sequence length="354" mass="39271">MIDVNNLLQQTIELNASDLHLIVGSPPTIRIEGELKVLANSGILTPENILEGLKQTLTGEQFERLNVNKEIDFSLSFSEKARFRVNAYTQKGSLAVAFRSIPLIIPEIENLGLPKIVHNFTNLRQGLVLVTGPTGHGKSTTLAAILNEINKTRSCHIVTIEDPIEFLFKPIRSIISQREMRSDTHSWQVALRSVLREDPDVVLIGEMRDFETIASAITIAETGHLVFATLHTNSAAQTVDRIVDVFPEEQQSQVRLQLSSVLEAVFSQRLVSAIPKGRVVAHEIMLGTTAIKTAIREGKTHQIDSIIQTSLEVGMFTLEHSLASLVKTNKISLEIAQSWSVRPEELNRLIRGSI</sequence>
<comment type="caution">
    <text evidence="3">The sequence shown here is derived from an EMBL/GenBank/DDBJ whole genome shotgun (WGS) entry which is preliminary data.</text>
</comment>
<dbReference type="AlphaFoldDB" id="A0A0F9ZUW8"/>
<evidence type="ECO:0000259" key="2">
    <source>
        <dbReference type="PROSITE" id="PS00662"/>
    </source>
</evidence>
<evidence type="ECO:0000256" key="1">
    <source>
        <dbReference type="ARBA" id="ARBA00006611"/>
    </source>
</evidence>
<dbReference type="InterPro" id="IPR050921">
    <property type="entry name" value="T4SS_GSP_E_ATPase"/>
</dbReference>
<dbReference type="SMART" id="SM00382">
    <property type="entry name" value="AAA"/>
    <property type="match status" value="1"/>
</dbReference>
<name>A0A0F9ZUW8_9BACT</name>
<dbReference type="GO" id="GO:0016887">
    <property type="term" value="F:ATP hydrolysis activity"/>
    <property type="evidence" value="ECO:0007669"/>
    <property type="project" value="InterPro"/>
</dbReference>
<dbReference type="NCBIfam" id="TIGR01420">
    <property type="entry name" value="pilT_fam"/>
    <property type="match status" value="1"/>
</dbReference>
<accession>A0A0F9ZUW8</accession>
<dbReference type="InterPro" id="IPR006321">
    <property type="entry name" value="PilT/PilU"/>
</dbReference>
<comment type="similarity">
    <text evidence="1">Belongs to the GSP E family.</text>
</comment>
<reference evidence="3 4" key="1">
    <citation type="journal article" date="2015" name="Nature">
        <title>rRNA introns, odd ribosomes, and small enigmatic genomes across a large radiation of phyla.</title>
        <authorList>
            <person name="Brown C.T."/>
            <person name="Hug L.A."/>
            <person name="Thomas B.C."/>
            <person name="Sharon I."/>
            <person name="Castelle C.J."/>
            <person name="Singh A."/>
            <person name="Wilkins M.J."/>
            <person name="Williams K.H."/>
            <person name="Banfield J.F."/>
        </authorList>
    </citation>
    <scope>NUCLEOTIDE SEQUENCE [LARGE SCALE GENOMIC DNA]</scope>
</reference>
<gene>
    <name evidence="3" type="ORF">UR38_C0002G0147</name>
</gene>
<proteinExistence type="inferred from homology"/>
<evidence type="ECO:0000313" key="3">
    <source>
        <dbReference type="EMBL" id="KKP48044.1"/>
    </source>
</evidence>
<dbReference type="EMBL" id="LBOZ01000002">
    <property type="protein sequence ID" value="KKP48044.1"/>
    <property type="molecule type" value="Genomic_DNA"/>
</dbReference>